<dbReference type="PANTHER" id="PTHR46567">
    <property type="entry name" value="MEDIATOR OF RNA POLYMERASE II TRANSCRIPTION SUBUNIT 12"/>
    <property type="match status" value="1"/>
</dbReference>
<keyword evidence="4" id="KW-0805">Transcription regulation</keyword>
<evidence type="ECO:0000256" key="7">
    <source>
        <dbReference type="ARBA" id="ARBA00032010"/>
    </source>
</evidence>
<name>A0A1G4JN87_9SACH</name>
<feature type="domain" description="Mediator complex subunit Med12" evidence="9">
    <location>
        <begin position="116"/>
        <end position="179"/>
    </location>
</feature>
<sequence>MPNKYLLNPPDNLHSLTADSRKRIYPDFDPWSHTPVQDQIFLEFVSKGYYNSAKVNFESISSRSSLQESLPAVSEHLAEQLSKVMTIREEQVNKIGTNSPDSKSMHTAGSDLCGPGFSLPKRVTLTDHKRELWLQALSSPHSSLADTVKTIPHGLKRRQVLEQCYQKQVPYSRAIWLIKCCFTLEWNTLISKQVSRQHEVSLKLLKEWSESMAHILEKLVFEMTQYYNEPLKLKSWRRRLAYYLKLLGNCYALHMIDRNVFHHWLVDFVVKVENFECLPMTLHILIVFWDGIFGSLPDSENPQQLFLVNKLTEALIYKYYMVSTSKSMINDEQYLINDIKKNKKLGSMITKRISFLILKVFDEQSLEAFVFPSSNWEIYKKCLYEIIPTEIPHENHPYKTDSLKKLELIVYRNESLKFNTILHDPEEHKSGSNNEPNSDLESIFIPNRVLKLKNIDYELTRLLDANAAGDDWLSFAEHKFSRVDQVIQMMLWAIHPSRFHHYEAAELTAKLLLLKLNLKSGLLEYSLEDKIWALMFVFAKLKPQERCLVVKLSRLHQLLNVFIGYGIVKVPTYIRKLISSGVLYLTDSDDKFFHCELLINLKISPLMKSQYNMVLRNVVDVCPKYFEDYNYDNLMALLGESKDSLLTRNYTFFGSVPYSVKLMTSEWYLNLICSPVNGDLLPVTKVDIRDKLMVFCVNLKLYHQFYKWVEFIVYHKLLKDLEALECLVDILIYYDRLFSLLINDHILLMKTILHLYSDKLIWESPESQNLITLGGFLHFFTTRFPMALELDTDLQAKLHEVNEFEKAKIEKVTKSNSRSGPSTFPNEQDLTISSGDDSSSFPSLFQLNLKLILHPKTDDELQTARNNMKALMIVNLSEYNKFMAIFLKRKVATANDLARLISIKVLSLNSVSKILGEESLLLMLDNSFYDHGMAFDLEKKHFTRRNLKTVFKALCDNLPTNYKRLLDLIAEYSPSKIVQDYAYKVIGSSEILGHKCLFSLASEMLSLGVVSTSSEYLLFEPNKDEREEDDGDMTEDEADVLDLYERLDFTNLWIFQLLTCHFLQKSETNNSAGYEQRCSRLVLDCIRISNNDILGSKLFDKVTDIEVLQNTLQVLEVSFLKNLLGHQIEGVSQYPLIVETIINISRKLNRVLAGNIALSKETSSLMQKCCQRFAMNDSEDLKALEPQLDVFLKILIVHQRFILKEGFENSTVLQKNDGNFLKLLCLLFQKIGFSLKLKLLLYDVLASLKSFALFSPSNGEQLLFRSARVKIPQELVDLPPFKISSFMTDTIKDDSKNIVELGIKDKEEVCHNYEPKFFFYNRKLERFEAELTLRPYHLLDNLQEDNEFNDTPLNLSLFNARFDRQNPT</sequence>
<dbReference type="EMBL" id="LT598458">
    <property type="protein sequence ID" value="SCU92139.1"/>
    <property type="molecule type" value="Genomic_DNA"/>
</dbReference>
<accession>A0A1G4JN87</accession>
<comment type="subcellular location">
    <subcellularLocation>
        <location evidence="1">Nucleus</location>
    </subcellularLocation>
</comment>
<evidence type="ECO:0000256" key="3">
    <source>
        <dbReference type="ARBA" id="ARBA00019622"/>
    </source>
</evidence>
<gene>
    <name evidence="10" type="ORF">LADA_0F14598G</name>
</gene>
<evidence type="ECO:0000259" key="9">
    <source>
        <dbReference type="SMART" id="SM01281"/>
    </source>
</evidence>
<dbReference type="InterPro" id="IPR019035">
    <property type="entry name" value="Mediator_Med12"/>
</dbReference>
<feature type="region of interest" description="Disordered" evidence="8">
    <location>
        <begin position="812"/>
        <end position="835"/>
    </location>
</feature>
<dbReference type="PANTHER" id="PTHR46567:SF1">
    <property type="entry name" value="MEDIATOR OF RNA POLYMERASE II TRANSCRIPTION SUBUNIT 12"/>
    <property type="match status" value="1"/>
</dbReference>
<dbReference type="Pfam" id="PF09497">
    <property type="entry name" value="Med12"/>
    <property type="match status" value="1"/>
</dbReference>
<evidence type="ECO:0000256" key="8">
    <source>
        <dbReference type="SAM" id="MobiDB-lite"/>
    </source>
</evidence>
<evidence type="ECO:0000256" key="5">
    <source>
        <dbReference type="ARBA" id="ARBA00023163"/>
    </source>
</evidence>
<evidence type="ECO:0000256" key="2">
    <source>
        <dbReference type="ARBA" id="ARBA00010289"/>
    </source>
</evidence>
<feature type="compositionally biased region" description="Polar residues" evidence="8">
    <location>
        <begin position="814"/>
        <end position="832"/>
    </location>
</feature>
<keyword evidence="6" id="KW-0539">Nucleus</keyword>
<organism evidence="10 11">
    <name type="scientific">Lachancea dasiensis</name>
    <dbReference type="NCBI Taxonomy" id="1072105"/>
    <lineage>
        <taxon>Eukaryota</taxon>
        <taxon>Fungi</taxon>
        <taxon>Dikarya</taxon>
        <taxon>Ascomycota</taxon>
        <taxon>Saccharomycotina</taxon>
        <taxon>Saccharomycetes</taxon>
        <taxon>Saccharomycetales</taxon>
        <taxon>Saccharomycetaceae</taxon>
        <taxon>Lachancea</taxon>
    </lineage>
</organism>
<keyword evidence="5" id="KW-0804">Transcription</keyword>
<protein>
    <recommendedName>
        <fullName evidence="3">Mediator of RNA polymerase II transcription subunit 12</fullName>
    </recommendedName>
    <alternativeName>
        <fullName evidence="7">Mediator complex subunit 12</fullName>
    </alternativeName>
</protein>
<evidence type="ECO:0000256" key="1">
    <source>
        <dbReference type="ARBA" id="ARBA00004123"/>
    </source>
</evidence>
<proteinExistence type="inferred from homology"/>
<dbReference type="GO" id="GO:0045944">
    <property type="term" value="P:positive regulation of transcription by RNA polymerase II"/>
    <property type="evidence" value="ECO:0007669"/>
    <property type="project" value="EnsemblFungi"/>
</dbReference>
<evidence type="ECO:0000256" key="4">
    <source>
        <dbReference type="ARBA" id="ARBA00023015"/>
    </source>
</evidence>
<reference evidence="10 11" key="1">
    <citation type="submission" date="2016-03" db="EMBL/GenBank/DDBJ databases">
        <authorList>
            <person name="Devillers H."/>
        </authorList>
    </citation>
    <scope>NUCLEOTIDE SEQUENCE [LARGE SCALE GENOMIC DNA]</scope>
    <source>
        <strain evidence="10">CBS 10888</strain>
    </source>
</reference>
<dbReference type="SMART" id="SM01281">
    <property type="entry name" value="Med12"/>
    <property type="match status" value="1"/>
</dbReference>
<evidence type="ECO:0000313" key="11">
    <source>
        <dbReference type="Proteomes" id="UP000190274"/>
    </source>
</evidence>
<comment type="similarity">
    <text evidence="2">Belongs to the Mediator complex subunit 12 family.</text>
</comment>
<keyword evidence="11" id="KW-1185">Reference proteome</keyword>
<dbReference type="Proteomes" id="UP000190274">
    <property type="component" value="Chromosome F"/>
</dbReference>
<evidence type="ECO:0000313" key="10">
    <source>
        <dbReference type="EMBL" id="SCU92139.1"/>
    </source>
</evidence>
<dbReference type="OrthoDB" id="20828at2759"/>
<dbReference type="GO" id="GO:0003713">
    <property type="term" value="F:transcription coactivator activity"/>
    <property type="evidence" value="ECO:0007669"/>
    <property type="project" value="EnsemblFungi"/>
</dbReference>
<evidence type="ECO:0000256" key="6">
    <source>
        <dbReference type="ARBA" id="ARBA00023242"/>
    </source>
</evidence>
<dbReference type="GO" id="GO:0000122">
    <property type="term" value="P:negative regulation of transcription by RNA polymerase II"/>
    <property type="evidence" value="ECO:0007669"/>
    <property type="project" value="EnsemblFungi"/>
</dbReference>
<dbReference type="STRING" id="1266660.A0A1G4JN87"/>
<dbReference type="GO" id="GO:1990508">
    <property type="term" value="C:CKM complex"/>
    <property type="evidence" value="ECO:0007669"/>
    <property type="project" value="EnsemblFungi"/>
</dbReference>
<dbReference type="GO" id="GO:0000411">
    <property type="term" value="P:positive regulation of transcription by galactose"/>
    <property type="evidence" value="ECO:0007669"/>
    <property type="project" value="EnsemblFungi"/>
</dbReference>
<dbReference type="GO" id="GO:0016592">
    <property type="term" value="C:mediator complex"/>
    <property type="evidence" value="ECO:0007669"/>
    <property type="project" value="EnsemblFungi"/>
</dbReference>